<dbReference type="NCBIfam" id="TIGR00040">
    <property type="entry name" value="yfcE"/>
    <property type="match status" value="1"/>
</dbReference>
<dbReference type="EMBL" id="DRUB01000175">
    <property type="protein sequence ID" value="HHR96863.1"/>
    <property type="molecule type" value="Genomic_DNA"/>
</dbReference>
<protein>
    <recommendedName>
        <fullName evidence="4">Phosphoesterase</fullName>
        <ecNumber evidence="4">3.1.4.-</ecNumber>
    </recommendedName>
</protein>
<reference evidence="6" key="1">
    <citation type="journal article" date="2020" name="mSystems">
        <title>Genome- and Community-Level Interaction Insights into Carbon Utilization and Element Cycling Functions of Hydrothermarchaeota in Hydrothermal Sediment.</title>
        <authorList>
            <person name="Zhou Z."/>
            <person name="Liu Y."/>
            <person name="Xu W."/>
            <person name="Pan J."/>
            <person name="Luo Z.H."/>
            <person name="Li M."/>
        </authorList>
    </citation>
    <scope>NUCLEOTIDE SEQUENCE [LARGE SCALE GENOMIC DNA]</scope>
    <source>
        <strain evidence="6">SpSt-1</strain>
    </source>
</reference>
<organism evidence="6">
    <name type="scientific">Ignisphaera aggregans</name>
    <dbReference type="NCBI Taxonomy" id="334771"/>
    <lineage>
        <taxon>Archaea</taxon>
        <taxon>Thermoproteota</taxon>
        <taxon>Thermoprotei</taxon>
        <taxon>Desulfurococcales</taxon>
        <taxon>Desulfurococcaceae</taxon>
        <taxon>Ignisphaera</taxon>
    </lineage>
</organism>
<dbReference type="SUPFAM" id="SSF56300">
    <property type="entry name" value="Metallo-dependent phosphatases"/>
    <property type="match status" value="1"/>
</dbReference>
<dbReference type="GO" id="GO:0046872">
    <property type="term" value="F:metal ion binding"/>
    <property type="evidence" value="ECO:0007669"/>
    <property type="project" value="UniProtKB-KW"/>
</dbReference>
<comment type="similarity">
    <text evidence="1 4">Belongs to the metallophosphoesterase superfamily. YfcE family.</text>
</comment>
<comment type="caution">
    <text evidence="6">The sequence shown here is derived from an EMBL/GenBank/DDBJ whole genome shotgun (WGS) entry which is preliminary data.</text>
</comment>
<comment type="cofactor">
    <cofactor evidence="4">
        <name>a divalent metal cation</name>
        <dbReference type="ChEBI" id="CHEBI:60240"/>
    </cofactor>
</comment>
<dbReference type="InterPro" id="IPR024654">
    <property type="entry name" value="Calcineurin-like_PHP_lpxH"/>
</dbReference>
<dbReference type="Gene3D" id="3.60.21.10">
    <property type="match status" value="1"/>
</dbReference>
<dbReference type="PANTHER" id="PTHR43165:SF1">
    <property type="entry name" value="PHOSPHODIESTERASE MJ0936"/>
    <property type="match status" value="1"/>
</dbReference>
<name>A0A7C5UU99_9CREN</name>
<evidence type="ECO:0000313" key="6">
    <source>
        <dbReference type="EMBL" id="HHR96863.1"/>
    </source>
</evidence>
<dbReference type="Pfam" id="PF12850">
    <property type="entry name" value="Metallophos_2"/>
    <property type="match status" value="1"/>
</dbReference>
<evidence type="ECO:0000256" key="2">
    <source>
        <dbReference type="ARBA" id="ARBA00022723"/>
    </source>
</evidence>
<feature type="domain" description="Calcineurin-like phosphoesterase" evidence="5">
    <location>
        <begin position="1"/>
        <end position="161"/>
    </location>
</feature>
<dbReference type="PANTHER" id="PTHR43165">
    <property type="entry name" value="METALLOPHOSPHOESTERASE"/>
    <property type="match status" value="1"/>
</dbReference>
<evidence type="ECO:0000256" key="1">
    <source>
        <dbReference type="ARBA" id="ARBA00008950"/>
    </source>
</evidence>
<dbReference type="EC" id="3.1.4.-" evidence="4"/>
<dbReference type="CDD" id="cd00841">
    <property type="entry name" value="MPP_YfcE"/>
    <property type="match status" value="1"/>
</dbReference>
<evidence type="ECO:0000259" key="5">
    <source>
        <dbReference type="Pfam" id="PF12850"/>
    </source>
</evidence>
<sequence>MLLGVMSDSHDNLEAVSTALKIFRDEDIEVLIHLGDIISPFTFMRIIEFPAKIIVLLGNNDGDTVYLKEIAIKAGVTVKQNIHILNIDGKKMLLVHGFGTVEQTKEIIDSIAFSGKYDVVLYGHTHKAEAYTIGKSLVLNPGEVCGYLTNKKSVAVIDTTTMKYRIIEF</sequence>
<accession>A0A7C5UU99</accession>
<dbReference type="AlphaFoldDB" id="A0A7C5UU99"/>
<dbReference type="GO" id="GO:0016787">
    <property type="term" value="F:hydrolase activity"/>
    <property type="evidence" value="ECO:0007669"/>
    <property type="project" value="UniProtKB-UniRule"/>
</dbReference>
<dbReference type="InterPro" id="IPR000979">
    <property type="entry name" value="Phosphodiesterase_MJ0936/Vps29"/>
</dbReference>
<evidence type="ECO:0000256" key="3">
    <source>
        <dbReference type="ARBA" id="ARBA00022801"/>
    </source>
</evidence>
<dbReference type="PROSITE" id="PS01269">
    <property type="entry name" value="UPF0025"/>
    <property type="match status" value="1"/>
</dbReference>
<keyword evidence="2 4" id="KW-0479">Metal-binding</keyword>
<keyword evidence="3" id="KW-0378">Hydrolase</keyword>
<dbReference type="InterPro" id="IPR029052">
    <property type="entry name" value="Metallo-depent_PP-like"/>
</dbReference>
<gene>
    <name evidence="6" type="ORF">ENL47_08730</name>
</gene>
<proteinExistence type="inferred from homology"/>
<dbReference type="InterPro" id="IPR041802">
    <property type="entry name" value="MPP_YfcE"/>
</dbReference>
<dbReference type="InterPro" id="IPR020935">
    <property type="entry name" value="PdiEstase_YfcE_CS"/>
</dbReference>
<dbReference type="InterPro" id="IPR053193">
    <property type="entry name" value="MetalloPDE_YfcE-like"/>
</dbReference>
<evidence type="ECO:0000256" key="4">
    <source>
        <dbReference type="RuleBase" id="RU362039"/>
    </source>
</evidence>